<gene>
    <name evidence="1" type="ORF">g.2020</name>
</gene>
<dbReference type="AlphaFoldDB" id="A0A1B6EB36"/>
<feature type="non-terminal residue" evidence="1">
    <location>
        <position position="1"/>
    </location>
</feature>
<dbReference type="EMBL" id="GEDC01002163">
    <property type="protein sequence ID" value="JAS35135.1"/>
    <property type="molecule type" value="Transcribed_RNA"/>
</dbReference>
<reference evidence="1" key="1">
    <citation type="submission" date="2015-12" db="EMBL/GenBank/DDBJ databases">
        <title>De novo transcriptome assembly of four potential Pierce s Disease insect vectors from Arizona vineyards.</title>
        <authorList>
            <person name="Tassone E.E."/>
        </authorList>
    </citation>
    <scope>NUCLEOTIDE SEQUENCE</scope>
</reference>
<feature type="non-terminal residue" evidence="1">
    <location>
        <position position="126"/>
    </location>
</feature>
<sequence length="126" mass="14750">HGIFREQRLNNPINIYEYAPNTKQDEYKEIQRSPFDKNDLLEASDYLEQMINEFPYIFASEDNTNMETENQELDPKIDAIYKRAPTFNSWGGKRDLAFNSWGGKRDLAFNSWGGKRDLAFNSWGGK</sequence>
<proteinExistence type="predicted"/>
<organism evidence="1">
    <name type="scientific">Clastoptera arizonana</name>
    <name type="common">Arizona spittle bug</name>
    <dbReference type="NCBI Taxonomy" id="38151"/>
    <lineage>
        <taxon>Eukaryota</taxon>
        <taxon>Metazoa</taxon>
        <taxon>Ecdysozoa</taxon>
        <taxon>Arthropoda</taxon>
        <taxon>Hexapoda</taxon>
        <taxon>Insecta</taxon>
        <taxon>Pterygota</taxon>
        <taxon>Neoptera</taxon>
        <taxon>Paraneoptera</taxon>
        <taxon>Hemiptera</taxon>
        <taxon>Auchenorrhyncha</taxon>
        <taxon>Cercopoidea</taxon>
        <taxon>Clastopteridae</taxon>
        <taxon>Clastoptera</taxon>
    </lineage>
</organism>
<accession>A0A1B6EB36</accession>
<protein>
    <submittedName>
        <fullName evidence="1">Uncharacterized protein</fullName>
    </submittedName>
</protein>
<name>A0A1B6EB36_9HEMI</name>
<evidence type="ECO:0000313" key="1">
    <source>
        <dbReference type="EMBL" id="JAS35135.1"/>
    </source>
</evidence>